<dbReference type="GO" id="GO:0004722">
    <property type="term" value="F:protein serine/threonine phosphatase activity"/>
    <property type="evidence" value="ECO:0007669"/>
    <property type="project" value="UniProtKB-EC"/>
</dbReference>
<dbReference type="RefSeq" id="WP_311666697.1">
    <property type="nucleotide sequence ID" value="NZ_JAVREO010000005.1"/>
</dbReference>
<dbReference type="Pfam" id="PF13672">
    <property type="entry name" value="PP2C_2"/>
    <property type="match status" value="1"/>
</dbReference>
<dbReference type="Proteomes" id="UP001183410">
    <property type="component" value="Unassembled WGS sequence"/>
</dbReference>
<feature type="compositionally biased region" description="Low complexity" evidence="1">
    <location>
        <begin position="85"/>
        <end position="94"/>
    </location>
</feature>
<organism evidence="3 4">
    <name type="scientific">Streptomyces chisholmiae</name>
    <dbReference type="NCBI Taxonomy" id="3075540"/>
    <lineage>
        <taxon>Bacteria</taxon>
        <taxon>Bacillati</taxon>
        <taxon>Actinomycetota</taxon>
        <taxon>Actinomycetes</taxon>
        <taxon>Kitasatosporales</taxon>
        <taxon>Streptomycetaceae</taxon>
        <taxon>Streptomyces</taxon>
    </lineage>
</organism>
<dbReference type="InterPro" id="IPR001932">
    <property type="entry name" value="PPM-type_phosphatase-like_dom"/>
</dbReference>
<evidence type="ECO:0000259" key="2">
    <source>
        <dbReference type="Pfam" id="PF13672"/>
    </source>
</evidence>
<dbReference type="SUPFAM" id="SSF81606">
    <property type="entry name" value="PP2C-like"/>
    <property type="match status" value="1"/>
</dbReference>
<feature type="region of interest" description="Disordered" evidence="1">
    <location>
        <begin position="77"/>
        <end position="102"/>
    </location>
</feature>
<protein>
    <submittedName>
        <fullName evidence="3">PP2C family serine/threonine-protein phosphatase</fullName>
        <ecNumber evidence="3">3.1.3.16</ecNumber>
    </submittedName>
</protein>
<proteinExistence type="predicted"/>
<accession>A0ABU2JP28</accession>
<keyword evidence="4" id="KW-1185">Reference proteome</keyword>
<name>A0ABU2JP28_9ACTN</name>
<comment type="caution">
    <text evidence="3">The sequence shown here is derived from an EMBL/GenBank/DDBJ whole genome shotgun (WGS) entry which is preliminary data.</text>
</comment>
<evidence type="ECO:0000256" key="1">
    <source>
        <dbReference type="SAM" id="MobiDB-lite"/>
    </source>
</evidence>
<gene>
    <name evidence="3" type="ORF">RM844_10195</name>
</gene>
<dbReference type="InterPro" id="IPR036457">
    <property type="entry name" value="PPM-type-like_dom_sf"/>
</dbReference>
<reference evidence="4" key="1">
    <citation type="submission" date="2023-07" db="EMBL/GenBank/DDBJ databases">
        <title>30 novel species of actinomycetes from the DSMZ collection.</title>
        <authorList>
            <person name="Nouioui I."/>
        </authorList>
    </citation>
    <scope>NUCLEOTIDE SEQUENCE [LARGE SCALE GENOMIC DNA]</scope>
    <source>
        <strain evidence="4">DSM 44915</strain>
    </source>
</reference>
<keyword evidence="3" id="KW-0378">Hydrolase</keyword>
<evidence type="ECO:0000313" key="4">
    <source>
        <dbReference type="Proteomes" id="UP001183410"/>
    </source>
</evidence>
<feature type="domain" description="PPM-type phosphatase" evidence="2">
    <location>
        <begin position="19"/>
        <end position="267"/>
    </location>
</feature>
<dbReference type="Gene3D" id="3.60.40.10">
    <property type="entry name" value="PPM-type phosphatase domain"/>
    <property type="match status" value="1"/>
</dbReference>
<dbReference type="EC" id="3.1.3.16" evidence="3"/>
<sequence length="304" mass="32173">MTEDWRLLREGVKGSGKAYSQDRHLAFLAEAGRCAVLAVADGHGSAAHFRSDLGARWATEEFAACARYLTDRLGETAGAPERTDATGAPERAAAAGGGRAPGPALPRLHALARDLPRQLVHGWRGRVALHEANSPAHGRPDEPPPFDVYGSTLLGAVVTPELLVCWQLGDGDITLVEADGTVRTPLYTGPDLGDETESLCLPEAWRRARTHWRPLTGGPPPAVLLSTDGLSKSFADHAGFLGFVRGVRERAETEGTELVQGKLADWLGHAATHSGDDTTLVAALPVARPGSDSGARPLTRGTTR</sequence>
<evidence type="ECO:0000313" key="3">
    <source>
        <dbReference type="EMBL" id="MDT0266662.1"/>
    </source>
</evidence>
<dbReference type="EMBL" id="JAVREO010000005">
    <property type="protein sequence ID" value="MDT0266662.1"/>
    <property type="molecule type" value="Genomic_DNA"/>
</dbReference>